<keyword evidence="3" id="KW-1133">Transmembrane helix</keyword>
<keyword evidence="3" id="KW-0812">Transmembrane</keyword>
<evidence type="ECO:0000256" key="3">
    <source>
        <dbReference type="SAM" id="Phobius"/>
    </source>
</evidence>
<protein>
    <recommendedName>
        <fullName evidence="4">Two component regulator three Y domain-containing protein</fullName>
    </recommendedName>
</protein>
<feature type="transmembrane region" description="Helical" evidence="3">
    <location>
        <begin position="447"/>
        <end position="466"/>
    </location>
</feature>
<accession>A0ABS2FM54</accession>
<dbReference type="InterPro" id="IPR011110">
    <property type="entry name" value="Reg_prop"/>
</dbReference>
<dbReference type="PANTHER" id="PTHR43547">
    <property type="entry name" value="TWO-COMPONENT HISTIDINE KINASE"/>
    <property type="match status" value="1"/>
</dbReference>
<keyword evidence="6" id="KW-1185">Reference proteome</keyword>
<feature type="non-terminal residue" evidence="5">
    <location>
        <position position="498"/>
    </location>
</feature>
<gene>
    <name evidence="5" type="ORF">H6A19_16790</name>
</gene>
<keyword evidence="2" id="KW-0175">Coiled coil</keyword>
<dbReference type="SUPFAM" id="SSF63829">
    <property type="entry name" value="Calcium-dependent phosphotriesterase"/>
    <property type="match status" value="1"/>
</dbReference>
<evidence type="ECO:0000313" key="5">
    <source>
        <dbReference type="EMBL" id="MBM6820968.1"/>
    </source>
</evidence>
<dbReference type="Gene3D" id="2.60.40.10">
    <property type="entry name" value="Immunoglobulins"/>
    <property type="match status" value="1"/>
</dbReference>
<dbReference type="RefSeq" id="WP_275552413.1">
    <property type="nucleotide sequence ID" value="NZ_JACJLL010000232.1"/>
</dbReference>
<name>A0ABS2FM54_9CLOT</name>
<comment type="caution">
    <text evidence="5">The sequence shown here is derived from an EMBL/GenBank/DDBJ whole genome shotgun (WGS) entry which is preliminary data.</text>
</comment>
<dbReference type="Pfam" id="PF07495">
    <property type="entry name" value="Y_Y_Y"/>
    <property type="match status" value="1"/>
</dbReference>
<organism evidence="5 6">
    <name type="scientific">Clostridium saudiense</name>
    <dbReference type="NCBI Taxonomy" id="1414720"/>
    <lineage>
        <taxon>Bacteria</taxon>
        <taxon>Bacillati</taxon>
        <taxon>Bacillota</taxon>
        <taxon>Clostridia</taxon>
        <taxon>Eubacteriales</taxon>
        <taxon>Clostridiaceae</taxon>
        <taxon>Clostridium</taxon>
    </lineage>
</organism>
<evidence type="ECO:0000259" key="4">
    <source>
        <dbReference type="Pfam" id="PF07495"/>
    </source>
</evidence>
<feature type="non-terminal residue" evidence="5">
    <location>
        <position position="1"/>
    </location>
</feature>
<dbReference type="Proteomes" id="UP000767334">
    <property type="component" value="Unassembled WGS sequence"/>
</dbReference>
<keyword evidence="1" id="KW-0597">Phosphoprotein</keyword>
<reference evidence="5 6" key="1">
    <citation type="journal article" date="2021" name="Sci. Rep.">
        <title>The distribution of antibiotic resistance genes in chicken gut microbiota commensals.</title>
        <authorList>
            <person name="Juricova H."/>
            <person name="Matiasovicova J."/>
            <person name="Kubasova T."/>
            <person name="Cejkova D."/>
            <person name="Rychlik I."/>
        </authorList>
    </citation>
    <scope>NUCLEOTIDE SEQUENCE [LARGE SCALE GENOMIC DNA]</scope>
    <source>
        <strain evidence="5 6">An435</strain>
    </source>
</reference>
<proteinExistence type="predicted"/>
<dbReference type="InterPro" id="IPR011123">
    <property type="entry name" value="Y_Y_Y"/>
</dbReference>
<dbReference type="InterPro" id="IPR013783">
    <property type="entry name" value="Ig-like_fold"/>
</dbReference>
<dbReference type="CDD" id="cd00146">
    <property type="entry name" value="PKD"/>
    <property type="match status" value="1"/>
</dbReference>
<feature type="coiled-coil region" evidence="2">
    <location>
        <begin position="468"/>
        <end position="495"/>
    </location>
</feature>
<dbReference type="InterPro" id="IPR015943">
    <property type="entry name" value="WD40/YVTN_repeat-like_dom_sf"/>
</dbReference>
<evidence type="ECO:0000256" key="1">
    <source>
        <dbReference type="ARBA" id="ARBA00022553"/>
    </source>
</evidence>
<keyword evidence="3" id="KW-0472">Membrane</keyword>
<evidence type="ECO:0000256" key="2">
    <source>
        <dbReference type="SAM" id="Coils"/>
    </source>
</evidence>
<dbReference type="Pfam" id="PF07494">
    <property type="entry name" value="Reg_prop"/>
    <property type="match status" value="3"/>
</dbReference>
<evidence type="ECO:0000313" key="6">
    <source>
        <dbReference type="Proteomes" id="UP000767334"/>
    </source>
</evidence>
<feature type="domain" description="Two component regulator three Y" evidence="4">
    <location>
        <begin position="381"/>
        <end position="439"/>
    </location>
</feature>
<dbReference type="EMBL" id="JACJLL010000232">
    <property type="protein sequence ID" value="MBM6820968.1"/>
    <property type="molecule type" value="Genomic_DNA"/>
</dbReference>
<sequence length="498" mass="58143">ITEQISNEINLILKENEIEQTNINSIIEDSEGDLWIGTKYHGLINILVDEKKVIKYAYNKNDENTISSNTIKYIDEFKTGEIIVVTDKGIDIINKYKHTISNQYLEGLDNESYLGIQKIIFDNDKYCWMATDNGIVRLDFNREEIKTYKKEFEDYGLECIKVVDIFQDKYDENILWLAGGEYTGLIKFHKINGIIKNYVNNDLENCISYDVINCIEGDDEGNLWIGTNSGLNKFNIETEEFSVYSEADGMINDYVNSIVIDDNDDIWIGTNKGLCKFDTKKNKFTNLNRYYGIQGSKFNLNSFWQSKSGNLLFVTTEGIFYFNPNELDKENNKNDTDDKVIIGSIRVNNEKIDFDETNDITLKYNENNITIVYFLADYAECSDITYEYKLEGLNEEWIYSSNISYVNYTVLSPGKYTFKVRAMQQNGELTAESSIKIVIQRPWWKTKIAYCFYILIIGVIVFYFWNNMKILKSLVKKQTKEINEKMKENQLLYEKSIR</sequence>
<dbReference type="PANTHER" id="PTHR43547:SF2">
    <property type="entry name" value="HYBRID SIGNAL TRANSDUCTION HISTIDINE KINASE C"/>
    <property type="match status" value="1"/>
</dbReference>
<dbReference type="Gene3D" id="2.130.10.10">
    <property type="entry name" value="YVTN repeat-like/Quinoprotein amine dehydrogenase"/>
    <property type="match status" value="1"/>
</dbReference>